<dbReference type="Ensembl" id="ENSCCNT00000021895.1">
    <property type="protein sequence ID" value="ENSCCNP00000016827.1"/>
    <property type="gene ID" value="ENSCCNG00000017024.1"/>
</dbReference>
<evidence type="ECO:0000313" key="2">
    <source>
        <dbReference type="Ensembl" id="ENSCCNP00000016827.1"/>
    </source>
</evidence>
<feature type="compositionally biased region" description="Low complexity" evidence="1">
    <location>
        <begin position="186"/>
        <end position="213"/>
    </location>
</feature>
<protein>
    <recommendedName>
        <fullName evidence="3">Pogo transposable element with ZNF domain</fullName>
    </recommendedName>
</protein>
<evidence type="ECO:0008006" key="3">
    <source>
        <dbReference type="Google" id="ProtNLM"/>
    </source>
</evidence>
<feature type="region of interest" description="Disordered" evidence="1">
    <location>
        <begin position="185"/>
        <end position="240"/>
    </location>
</feature>
<dbReference type="AlphaFoldDB" id="A0A8C0WUZ3"/>
<sequence>MADTDLFMECEEEELEPWQKISDVIEDSVVEDYNSVDKTTAAGNPLVQQGGQPLILTQNPTPGLGTMVTQPVLRPVQVMQNANHVTSSPVASQPIFITTQGFPVRNVRPVQNAMNQVGIVLNVQQGQTVRPITLVPAPGTQFVKPTVGVPQVFSQMTPVRPGSTMPVRPTTNTFTTVIPATLTIRSTVPQSQSQQTKSTPSTSTTPTATQPTSLGQLAVQPPGQSNQTSNPKLAPSFPSPPAVSIASFVTVKRPGVTGENSNEVAKLVNTLNTIPSLGQSPGPLVVSNNSSAHGAQRTSGPESTMKGTITRETLSVHS</sequence>
<organism evidence="2">
    <name type="scientific">Castor canadensis</name>
    <name type="common">American beaver</name>
    <dbReference type="NCBI Taxonomy" id="51338"/>
    <lineage>
        <taxon>Eukaryota</taxon>
        <taxon>Metazoa</taxon>
        <taxon>Chordata</taxon>
        <taxon>Craniata</taxon>
        <taxon>Vertebrata</taxon>
        <taxon>Euteleostomi</taxon>
        <taxon>Mammalia</taxon>
        <taxon>Eutheria</taxon>
        <taxon>Euarchontoglires</taxon>
        <taxon>Glires</taxon>
        <taxon>Rodentia</taxon>
        <taxon>Castorimorpha</taxon>
        <taxon>Castoridae</taxon>
        <taxon>Castor</taxon>
    </lineage>
</organism>
<gene>
    <name evidence="2" type="primary">Pogz</name>
</gene>
<evidence type="ECO:0000256" key="1">
    <source>
        <dbReference type="SAM" id="MobiDB-lite"/>
    </source>
</evidence>
<feature type="compositionally biased region" description="Polar residues" evidence="1">
    <location>
        <begin position="222"/>
        <end position="231"/>
    </location>
</feature>
<reference evidence="2" key="1">
    <citation type="submission" date="2023-09" db="UniProtKB">
        <authorList>
            <consortium name="Ensembl"/>
        </authorList>
    </citation>
    <scope>IDENTIFICATION</scope>
</reference>
<feature type="region of interest" description="Disordered" evidence="1">
    <location>
        <begin position="288"/>
        <end position="318"/>
    </location>
</feature>
<accession>A0A8C0WUZ3</accession>
<proteinExistence type="predicted"/>
<name>A0A8C0WUZ3_CASCN</name>